<dbReference type="AlphaFoldDB" id="A0A1I8APG0"/>
<dbReference type="Proteomes" id="UP000095287">
    <property type="component" value="Unplaced"/>
</dbReference>
<feature type="chain" id="PRO_5009314991" evidence="1">
    <location>
        <begin position="19"/>
        <end position="146"/>
    </location>
</feature>
<protein>
    <submittedName>
        <fullName evidence="3">CX domain-containing protein</fullName>
    </submittedName>
</protein>
<dbReference type="InterPro" id="IPR035291">
    <property type="entry name" value="DUF5354"/>
</dbReference>
<accession>A0A1I8APG0</accession>
<keyword evidence="1" id="KW-0732">Signal</keyword>
<evidence type="ECO:0000313" key="2">
    <source>
        <dbReference type="Proteomes" id="UP000095287"/>
    </source>
</evidence>
<evidence type="ECO:0000313" key="3">
    <source>
        <dbReference type="WBParaSite" id="L893_g7529.t1"/>
    </source>
</evidence>
<sequence length="146" mass="16373">MLLIAFLAFILAAPCVQSIMCYESKEHDIAVSNENFRYCVYHPPTSTHPLKVYGIGEYDEADEMDQFRMALDRKYIKAMQTTGAEPSYRVQSICILENFEFSPIGLGLEALFRCFCSGHLCNTPATFSSFLATNAGNVTYPMGQLL</sequence>
<evidence type="ECO:0000256" key="1">
    <source>
        <dbReference type="SAM" id="SignalP"/>
    </source>
</evidence>
<organism evidence="2 3">
    <name type="scientific">Steinernema glaseri</name>
    <dbReference type="NCBI Taxonomy" id="37863"/>
    <lineage>
        <taxon>Eukaryota</taxon>
        <taxon>Metazoa</taxon>
        <taxon>Ecdysozoa</taxon>
        <taxon>Nematoda</taxon>
        <taxon>Chromadorea</taxon>
        <taxon>Rhabditida</taxon>
        <taxon>Tylenchina</taxon>
        <taxon>Panagrolaimomorpha</taxon>
        <taxon>Strongyloidoidea</taxon>
        <taxon>Steinernematidae</taxon>
        <taxon>Steinernema</taxon>
    </lineage>
</organism>
<name>A0A1I8APG0_9BILA</name>
<keyword evidence="2" id="KW-1185">Reference proteome</keyword>
<dbReference type="WBParaSite" id="L893_g7529.t1">
    <property type="protein sequence ID" value="L893_g7529.t1"/>
    <property type="gene ID" value="L893_g7529"/>
</dbReference>
<proteinExistence type="predicted"/>
<dbReference type="Pfam" id="PF17305">
    <property type="entry name" value="DUF5354"/>
    <property type="match status" value="1"/>
</dbReference>
<feature type="signal peptide" evidence="1">
    <location>
        <begin position="1"/>
        <end position="18"/>
    </location>
</feature>
<reference evidence="3" key="1">
    <citation type="submission" date="2016-11" db="UniProtKB">
        <authorList>
            <consortium name="WormBaseParasite"/>
        </authorList>
    </citation>
    <scope>IDENTIFICATION</scope>
</reference>